<protein>
    <submittedName>
        <fullName evidence="3">Uncharacterized protein</fullName>
    </submittedName>
</protein>
<feature type="region of interest" description="Disordered" evidence="1">
    <location>
        <begin position="26"/>
        <end position="82"/>
    </location>
</feature>
<keyword evidence="4" id="KW-1185">Reference proteome</keyword>
<feature type="compositionally biased region" description="Polar residues" evidence="1">
    <location>
        <begin position="71"/>
        <end position="82"/>
    </location>
</feature>
<evidence type="ECO:0000313" key="3">
    <source>
        <dbReference type="EMBL" id="KAH0466702.1"/>
    </source>
</evidence>
<feature type="chain" id="PRO_5043820998" evidence="2">
    <location>
        <begin position="24"/>
        <end position="95"/>
    </location>
</feature>
<feature type="compositionally biased region" description="Polar residues" evidence="1">
    <location>
        <begin position="29"/>
        <end position="63"/>
    </location>
</feature>
<feature type="signal peptide" evidence="2">
    <location>
        <begin position="1"/>
        <end position="23"/>
    </location>
</feature>
<reference evidence="3 4" key="1">
    <citation type="journal article" date="2021" name="Hortic Res">
        <title>Chromosome-scale assembly of the Dendrobium chrysotoxum genome enhances the understanding of orchid evolution.</title>
        <authorList>
            <person name="Zhang Y."/>
            <person name="Zhang G.Q."/>
            <person name="Zhang D."/>
            <person name="Liu X.D."/>
            <person name="Xu X.Y."/>
            <person name="Sun W.H."/>
            <person name="Yu X."/>
            <person name="Zhu X."/>
            <person name="Wang Z.W."/>
            <person name="Zhao X."/>
            <person name="Zhong W.Y."/>
            <person name="Chen H."/>
            <person name="Yin W.L."/>
            <person name="Huang T."/>
            <person name="Niu S.C."/>
            <person name="Liu Z.J."/>
        </authorList>
    </citation>
    <scope>NUCLEOTIDE SEQUENCE [LARGE SCALE GENOMIC DNA]</scope>
    <source>
        <strain evidence="3">Lindl</strain>
    </source>
</reference>
<sequence length="95" mass="10037">MACRFYLFSFILVVLLFTTSYFAQDDAETTPSTDDSGTANAGQDFPETSNPTADTPDDGSSGNPGEVDPPSDQNSSSNTNCLKCQSIPPSIPCNC</sequence>
<organism evidence="3 4">
    <name type="scientific">Dendrobium chrysotoxum</name>
    <name type="common">Orchid</name>
    <dbReference type="NCBI Taxonomy" id="161865"/>
    <lineage>
        <taxon>Eukaryota</taxon>
        <taxon>Viridiplantae</taxon>
        <taxon>Streptophyta</taxon>
        <taxon>Embryophyta</taxon>
        <taxon>Tracheophyta</taxon>
        <taxon>Spermatophyta</taxon>
        <taxon>Magnoliopsida</taxon>
        <taxon>Liliopsida</taxon>
        <taxon>Asparagales</taxon>
        <taxon>Orchidaceae</taxon>
        <taxon>Epidendroideae</taxon>
        <taxon>Malaxideae</taxon>
        <taxon>Dendrobiinae</taxon>
        <taxon>Dendrobium</taxon>
    </lineage>
</organism>
<name>A0AAV7HEH7_DENCH</name>
<keyword evidence="2" id="KW-0732">Signal</keyword>
<dbReference type="AlphaFoldDB" id="A0AAV7HEH7"/>
<evidence type="ECO:0000256" key="2">
    <source>
        <dbReference type="SAM" id="SignalP"/>
    </source>
</evidence>
<evidence type="ECO:0000313" key="4">
    <source>
        <dbReference type="Proteomes" id="UP000775213"/>
    </source>
</evidence>
<proteinExistence type="predicted"/>
<dbReference type="EMBL" id="JAGFBR010000005">
    <property type="protein sequence ID" value="KAH0466702.1"/>
    <property type="molecule type" value="Genomic_DNA"/>
</dbReference>
<comment type="caution">
    <text evidence="3">The sequence shown here is derived from an EMBL/GenBank/DDBJ whole genome shotgun (WGS) entry which is preliminary data.</text>
</comment>
<evidence type="ECO:0000256" key="1">
    <source>
        <dbReference type="SAM" id="MobiDB-lite"/>
    </source>
</evidence>
<accession>A0AAV7HEH7</accession>
<gene>
    <name evidence="3" type="ORF">IEQ34_003940</name>
</gene>
<dbReference type="Proteomes" id="UP000775213">
    <property type="component" value="Unassembled WGS sequence"/>
</dbReference>